<dbReference type="GO" id="GO:0031012">
    <property type="term" value="C:extracellular matrix"/>
    <property type="evidence" value="ECO:0007669"/>
    <property type="project" value="TreeGrafter"/>
</dbReference>
<evidence type="ECO:0000256" key="4">
    <source>
        <dbReference type="ARBA" id="ARBA00023180"/>
    </source>
</evidence>
<dbReference type="InterPro" id="IPR001611">
    <property type="entry name" value="Leu-rich_rpt"/>
</dbReference>
<gene>
    <name evidence="6" type="ORF">PPYR_02580</name>
</gene>
<keyword evidence="5" id="KW-1133">Transmembrane helix</keyword>
<keyword evidence="2" id="KW-0732">Signal</keyword>
<dbReference type="InterPro" id="IPR050328">
    <property type="entry name" value="Dev_Immune_Receptor"/>
</dbReference>
<dbReference type="Proteomes" id="UP000327044">
    <property type="component" value="Unassembled WGS sequence"/>
</dbReference>
<dbReference type="InterPro" id="IPR032675">
    <property type="entry name" value="LRR_dom_sf"/>
</dbReference>
<evidence type="ECO:0008006" key="8">
    <source>
        <dbReference type="Google" id="ProtNLM"/>
    </source>
</evidence>
<evidence type="ECO:0000256" key="3">
    <source>
        <dbReference type="ARBA" id="ARBA00022737"/>
    </source>
</evidence>
<dbReference type="FunFam" id="3.80.10.10:FF:001164">
    <property type="entry name" value="GH01279p"/>
    <property type="match status" value="1"/>
</dbReference>
<comment type="caution">
    <text evidence="6">The sequence shown here is derived from an EMBL/GenBank/DDBJ whole genome shotgun (WGS) entry which is preliminary data.</text>
</comment>
<evidence type="ECO:0000256" key="5">
    <source>
        <dbReference type="SAM" id="Phobius"/>
    </source>
</evidence>
<keyword evidence="7" id="KW-1185">Reference proteome</keyword>
<keyword evidence="3" id="KW-0677">Repeat</keyword>
<dbReference type="InterPro" id="IPR003591">
    <property type="entry name" value="Leu-rich_rpt_typical-subtyp"/>
</dbReference>
<dbReference type="Pfam" id="PF13855">
    <property type="entry name" value="LRR_8"/>
    <property type="match status" value="7"/>
</dbReference>
<dbReference type="SMART" id="SM00369">
    <property type="entry name" value="LRR_TYP"/>
    <property type="match status" value="30"/>
</dbReference>
<dbReference type="InterPro" id="IPR026906">
    <property type="entry name" value="LRR_5"/>
</dbReference>
<sequence>MAGNEQAKNDFNNILTSVDRKFDIIHVKWSESKYFESKFRTQIPRNSDDFNTLCDDWVDQFSKVTSTIWVKKISNTGPKIRFRKQYQCWPQTSKEVQKELLFDSRRCKGTLDMKVLTDNPLTRRKNKHIRMGLNVVVKINFTHLHHVDTAQPFAFFVHTCEPQLEAPRPVVQVDSDKLSQKVAEMVQKGLNASPKVLNPNLVSNKTMHASDIEVTLLETDQILQHSQLQLLNMDSVNLNQTLPIQNSSDLKVQVQPTLQQLTQVLVSTPQLDISEPLLMCQPALMFDPAQMGTISKVVLWMLILISCSEGIEFSHCVWEKGFCKRIRCADVDGTTLNTNLAQFWTKPPPKWVNDKGDCYTLEIVKSKVPTLSKLDVDARYEFEEARLSSLQIMYVNEDAFGAFGKLKRLYLDDNSLSNIRFDGGLGSLEELSLEVNNLERTPDLSGLLKLKTLNLESNKLSSIDGLTCNLLALEKLTVRFNRLTTTGSCLGYNRNLSILHLGYNRISALTKDGFANLTSLQVLDLDHNEISTIEHGTFDGLTSLKSLYLQHNKLVHLEVDVFSGLPQLTLLSIAHNLIESFEPGLFANLSRVLNIYLRNNPVSMFKTGTFRGLESIYSLDLDSMPVKEIKPKAFAGLHYANLLTLSNCNITKIHPHAFEDLPEAVVLRLDSNQFQLASNMFVGLRKLTNLALHGNVFTVIPPHGFNGLGELRNLRLQNLGITRLELEAFKGLNQLMYLNMSGNLLETMQENCLTGMPKLQILDLSRNRIKWIWGNAFHELHGVYQIELVGNQVARMNPYGFDGLRNLTQLDLSGQSIRVIAPEAFDGLERLQNLSLQGNDIADLPKGTFAILNRLDKLDLSKNNIGNLRSGTFGSSSITALNLSQSGLQAIEPGAFGGLGMLKSIDLGGNNLKRLRNGTFSGLGTLKSLNLRNLNIGIIEEGAFAGLDGLVKLFLKDNPLGQLKARSFVGLPSLQVLILPDGLTAIEAKAFEGLGNVSSSIIVHNAQLSTVEADTFSGLSKVMFLIFRNASIGTIRTNGFRGSRRLQGITFSNCTINTMENRAFADIGTVTFIANENFRKCSNRPVMLRNGHYTFCQMGLKEIQVGAFQDIHLHTESDTKGIPELELNLNFNELTTIYTNTFIGMEHIEELSINDNELVTIEENAFSTLSALKRLNLANNYIQNLKDAFLGLGKLETLNLDNNNISSLHANLFTPLTELRFLNLGSNYLTELAAGDFPKIPLRTLDLGNNNISDIANGTFDQITTLDTLNISFNSLERFDIGALSPLQKLKTFLVGVNNLREFDALRLVNTVPKLELIDLNDNEIPCNDLPHILTVFKTHRLEYITNTETTSVGNFDRVACTPSESPQMLNASIYKSVLRKIHGKLDSVLDSLRTPSEGPTDTNSNAIQSKIDSLFSTLQSAATRNESVSAFQVVLIIMCVVICVFQLYSVYKRCRNTNRS</sequence>
<keyword evidence="1" id="KW-0433">Leucine-rich repeat</keyword>
<organism evidence="6 7">
    <name type="scientific">Photinus pyralis</name>
    <name type="common">Common eastern firefly</name>
    <name type="synonym">Lampyris pyralis</name>
    <dbReference type="NCBI Taxonomy" id="7054"/>
    <lineage>
        <taxon>Eukaryota</taxon>
        <taxon>Metazoa</taxon>
        <taxon>Ecdysozoa</taxon>
        <taxon>Arthropoda</taxon>
        <taxon>Hexapoda</taxon>
        <taxon>Insecta</taxon>
        <taxon>Pterygota</taxon>
        <taxon>Neoptera</taxon>
        <taxon>Endopterygota</taxon>
        <taxon>Coleoptera</taxon>
        <taxon>Polyphaga</taxon>
        <taxon>Elateriformia</taxon>
        <taxon>Elateroidea</taxon>
        <taxon>Lampyridae</taxon>
        <taxon>Lampyrinae</taxon>
        <taxon>Photinus</taxon>
    </lineage>
</organism>
<dbReference type="InParanoid" id="A0A5N4B8W5"/>
<evidence type="ECO:0000256" key="1">
    <source>
        <dbReference type="ARBA" id="ARBA00022614"/>
    </source>
</evidence>
<dbReference type="Pfam" id="PF13306">
    <property type="entry name" value="LRR_5"/>
    <property type="match status" value="1"/>
</dbReference>
<evidence type="ECO:0000256" key="2">
    <source>
        <dbReference type="ARBA" id="ARBA00022729"/>
    </source>
</evidence>
<name>A0A5N4B8W5_PHOPY</name>
<keyword evidence="5" id="KW-0472">Membrane</keyword>
<dbReference type="PANTHER" id="PTHR24373:SF370">
    <property type="entry name" value="FISH-LIPS, ISOFORM E"/>
    <property type="match status" value="1"/>
</dbReference>
<evidence type="ECO:0000313" key="6">
    <source>
        <dbReference type="EMBL" id="KAB0805610.1"/>
    </source>
</evidence>
<evidence type="ECO:0000313" key="7">
    <source>
        <dbReference type="Proteomes" id="UP000327044"/>
    </source>
</evidence>
<feature type="transmembrane region" description="Helical" evidence="5">
    <location>
        <begin position="1431"/>
        <end position="1452"/>
    </location>
</feature>
<dbReference type="PANTHER" id="PTHR24373">
    <property type="entry name" value="SLIT RELATED LEUCINE-RICH REPEAT NEURONAL PROTEIN"/>
    <property type="match status" value="1"/>
</dbReference>
<proteinExistence type="predicted"/>
<reference evidence="6 7" key="1">
    <citation type="journal article" date="2018" name="Elife">
        <title>Firefly genomes illuminate parallel origins of bioluminescence in beetles.</title>
        <authorList>
            <person name="Fallon T.R."/>
            <person name="Lower S.E."/>
            <person name="Chang C.H."/>
            <person name="Bessho-Uehara M."/>
            <person name="Martin G.J."/>
            <person name="Bewick A.J."/>
            <person name="Behringer M."/>
            <person name="Debat H.J."/>
            <person name="Wong I."/>
            <person name="Day J.C."/>
            <person name="Suvorov A."/>
            <person name="Silva C.J."/>
            <person name="Stanger-Hall K.F."/>
            <person name="Hall D.W."/>
            <person name="Schmitz R.J."/>
            <person name="Nelson D.R."/>
            <person name="Lewis S.M."/>
            <person name="Shigenobu S."/>
            <person name="Bybee S.M."/>
            <person name="Larracuente A.M."/>
            <person name="Oba Y."/>
            <person name="Weng J.K."/>
        </authorList>
    </citation>
    <scope>NUCLEOTIDE SEQUENCE [LARGE SCALE GENOMIC DNA]</scope>
    <source>
        <strain evidence="6">1611_PpyrPB1</strain>
        <tissue evidence="6">Whole body</tissue>
    </source>
</reference>
<keyword evidence="5" id="KW-0812">Transmembrane</keyword>
<keyword evidence="4" id="KW-0325">Glycoprotein</keyword>
<dbReference type="SUPFAM" id="SSF52058">
    <property type="entry name" value="L domain-like"/>
    <property type="match status" value="3"/>
</dbReference>
<dbReference type="FunFam" id="3.80.10.10:FF:000770">
    <property type="entry name" value="Uncharacterized protein"/>
    <property type="match status" value="1"/>
</dbReference>
<dbReference type="Gene3D" id="3.80.10.10">
    <property type="entry name" value="Ribonuclease Inhibitor"/>
    <property type="match status" value="7"/>
</dbReference>
<dbReference type="SUPFAM" id="SSF52047">
    <property type="entry name" value="RNI-like"/>
    <property type="match status" value="1"/>
</dbReference>
<dbReference type="PROSITE" id="PS51450">
    <property type="entry name" value="LRR"/>
    <property type="match status" value="7"/>
</dbReference>
<accession>A0A5N4B8W5</accession>
<dbReference type="GO" id="GO:0005615">
    <property type="term" value="C:extracellular space"/>
    <property type="evidence" value="ECO:0007669"/>
    <property type="project" value="TreeGrafter"/>
</dbReference>
<dbReference type="EMBL" id="VVIM01000001">
    <property type="protein sequence ID" value="KAB0805610.1"/>
    <property type="molecule type" value="Genomic_DNA"/>
</dbReference>
<protein>
    <recommendedName>
        <fullName evidence="8">LRRCT domain-containing protein</fullName>
    </recommendedName>
</protein>
<dbReference type="SMART" id="SM00365">
    <property type="entry name" value="LRR_SD22"/>
    <property type="match status" value="10"/>
</dbReference>